<dbReference type="OrthoDB" id="74360at2759"/>
<dbReference type="EMBL" id="JMSE01000958">
    <property type="protein sequence ID" value="KDN66203.1"/>
    <property type="molecule type" value="Genomic_DNA"/>
</dbReference>
<comment type="caution">
    <text evidence="1">The sequence shown here is derived from an EMBL/GenBank/DDBJ whole genome shotgun (WGS) entry which is preliminary data.</text>
</comment>
<sequence length="66" mass="7173">MAVKSATRNRVPVRDLPSWVPSVPPFEGEDTLDVAAVAADFLGRFAAAVRDALVRWSLSINEGDVY</sequence>
<organism evidence="1 2">
    <name type="scientific">Colletotrichum sublineola</name>
    <name type="common">Sorghum anthracnose fungus</name>
    <dbReference type="NCBI Taxonomy" id="1173701"/>
    <lineage>
        <taxon>Eukaryota</taxon>
        <taxon>Fungi</taxon>
        <taxon>Dikarya</taxon>
        <taxon>Ascomycota</taxon>
        <taxon>Pezizomycotina</taxon>
        <taxon>Sordariomycetes</taxon>
        <taxon>Hypocreomycetidae</taxon>
        <taxon>Glomerellales</taxon>
        <taxon>Glomerellaceae</taxon>
        <taxon>Colletotrichum</taxon>
        <taxon>Colletotrichum graminicola species complex</taxon>
    </lineage>
</organism>
<name>A0A066XAM6_COLSU</name>
<reference evidence="2" key="1">
    <citation type="journal article" date="2014" name="Genome Announc.">
        <title>Draft genome sequence of Colletotrichum sublineola, a destructive pathogen of cultivated sorghum.</title>
        <authorList>
            <person name="Baroncelli R."/>
            <person name="Sanz-Martin J.M."/>
            <person name="Rech G.E."/>
            <person name="Sukno S.A."/>
            <person name="Thon M.R."/>
        </authorList>
    </citation>
    <scope>NUCLEOTIDE SEQUENCE [LARGE SCALE GENOMIC DNA]</scope>
    <source>
        <strain evidence="2">TX430BB</strain>
    </source>
</reference>
<evidence type="ECO:0000313" key="1">
    <source>
        <dbReference type="EMBL" id="KDN66203.1"/>
    </source>
</evidence>
<dbReference type="HOGENOM" id="CLU_2831100_0_0_1"/>
<dbReference type="AlphaFoldDB" id="A0A066XAM6"/>
<dbReference type="eggNOG" id="ENOG502RGKP">
    <property type="taxonomic scope" value="Eukaryota"/>
</dbReference>
<dbReference type="Proteomes" id="UP000027238">
    <property type="component" value="Unassembled WGS sequence"/>
</dbReference>
<keyword evidence="2" id="KW-1185">Reference proteome</keyword>
<evidence type="ECO:0000313" key="2">
    <source>
        <dbReference type="Proteomes" id="UP000027238"/>
    </source>
</evidence>
<gene>
    <name evidence="1" type="ORF">CSUB01_06116</name>
</gene>
<protein>
    <submittedName>
        <fullName evidence="1">Uncharacterized protein</fullName>
    </submittedName>
</protein>
<proteinExistence type="predicted"/>
<accession>A0A066XAM6</accession>